<organism evidence="2 3">
    <name type="scientific">Hypholoma sublateritium (strain FD-334 SS-4)</name>
    <dbReference type="NCBI Taxonomy" id="945553"/>
    <lineage>
        <taxon>Eukaryota</taxon>
        <taxon>Fungi</taxon>
        <taxon>Dikarya</taxon>
        <taxon>Basidiomycota</taxon>
        <taxon>Agaricomycotina</taxon>
        <taxon>Agaricomycetes</taxon>
        <taxon>Agaricomycetidae</taxon>
        <taxon>Agaricales</taxon>
        <taxon>Agaricineae</taxon>
        <taxon>Strophariaceae</taxon>
        <taxon>Hypholoma</taxon>
    </lineage>
</organism>
<dbReference type="Proteomes" id="UP000054270">
    <property type="component" value="Unassembled WGS sequence"/>
</dbReference>
<sequence>MTVISTSANAFNVHHADLSTSAQARTLLDALVGFIHPVVDVYTSPRNLSGPQYHNAGPRGMGMGNEGKELLIALERFIVATIAPRSVGEVVKWSHPSRKRAMGPDHKIFAKFYPAVRPREIQCRSLASSAREEARRIVYNEMPIRMLTFDDTGSRQVLLERNQVLNLILRRASIEASTWVFANTEEVYEEVARVHAKLVHAASRYAILSHTWIRDEPGDVVFQDWAERERNERGYAKIARFCQAAAQDHGVVFGWMDTVCINKESSSELDESIRSMLKWYRNSWACVAYLSETTDIADMHADTWFTRGWTLQELLAPHNTCFYNRHWEWLAPERAVGWAPRSPIWAHIEKATTIAPAEFRELRWRCRARREPGDSALFSRTMQLAARRTVTREEDQVYSIMGLLNVEISIAYGEGAKRALRRLLREYMASTPHVLDVFNHSYAGEGRLLTSDIKDYLSCSTLVANDFNCIRWKSAEPILYTHLGVCLSLLLVPALKQKEARRQQPTGQYSGDVSLVVNEDYASYTLLDRKIYASGSLNIWDMDALLPDVVILGIVNFVVDRDIIRIHAKSFSIPLCNAAWDESRTRDYDVRVIRVTQPVVCNIWDHTRPDSDSFVIPIDELERHGMRISKIYLP</sequence>
<name>A0A0D2P134_HYPSF</name>
<protein>
    <recommendedName>
        <fullName evidence="1">Heterokaryon incompatibility domain-containing protein</fullName>
    </recommendedName>
</protein>
<dbReference type="AlphaFoldDB" id="A0A0D2P134"/>
<keyword evidence="3" id="KW-1185">Reference proteome</keyword>
<evidence type="ECO:0000313" key="2">
    <source>
        <dbReference type="EMBL" id="KJA22416.1"/>
    </source>
</evidence>
<gene>
    <name evidence="2" type="ORF">HYPSUDRAFT_656912</name>
</gene>
<dbReference type="STRING" id="945553.A0A0D2P134"/>
<dbReference type="PANTHER" id="PTHR10622:SF10">
    <property type="entry name" value="HET DOMAIN-CONTAINING PROTEIN"/>
    <property type="match status" value="1"/>
</dbReference>
<feature type="domain" description="Heterokaryon incompatibility" evidence="1">
    <location>
        <begin position="205"/>
        <end position="295"/>
    </location>
</feature>
<dbReference type="EMBL" id="KN817550">
    <property type="protein sequence ID" value="KJA22416.1"/>
    <property type="molecule type" value="Genomic_DNA"/>
</dbReference>
<dbReference type="Pfam" id="PF06985">
    <property type="entry name" value="HET"/>
    <property type="match status" value="1"/>
</dbReference>
<evidence type="ECO:0000313" key="3">
    <source>
        <dbReference type="Proteomes" id="UP000054270"/>
    </source>
</evidence>
<dbReference type="PANTHER" id="PTHR10622">
    <property type="entry name" value="HET DOMAIN-CONTAINING PROTEIN"/>
    <property type="match status" value="1"/>
</dbReference>
<reference evidence="3" key="1">
    <citation type="submission" date="2014-04" db="EMBL/GenBank/DDBJ databases">
        <title>Evolutionary Origins and Diversification of the Mycorrhizal Mutualists.</title>
        <authorList>
            <consortium name="DOE Joint Genome Institute"/>
            <consortium name="Mycorrhizal Genomics Consortium"/>
            <person name="Kohler A."/>
            <person name="Kuo A."/>
            <person name="Nagy L.G."/>
            <person name="Floudas D."/>
            <person name="Copeland A."/>
            <person name="Barry K.W."/>
            <person name="Cichocki N."/>
            <person name="Veneault-Fourrey C."/>
            <person name="LaButti K."/>
            <person name="Lindquist E.A."/>
            <person name="Lipzen A."/>
            <person name="Lundell T."/>
            <person name="Morin E."/>
            <person name="Murat C."/>
            <person name="Riley R."/>
            <person name="Ohm R."/>
            <person name="Sun H."/>
            <person name="Tunlid A."/>
            <person name="Henrissat B."/>
            <person name="Grigoriev I.V."/>
            <person name="Hibbett D.S."/>
            <person name="Martin F."/>
        </authorList>
    </citation>
    <scope>NUCLEOTIDE SEQUENCE [LARGE SCALE GENOMIC DNA]</scope>
    <source>
        <strain evidence="3">FD-334 SS-4</strain>
    </source>
</reference>
<accession>A0A0D2P134</accession>
<evidence type="ECO:0000259" key="1">
    <source>
        <dbReference type="Pfam" id="PF06985"/>
    </source>
</evidence>
<dbReference type="InterPro" id="IPR010730">
    <property type="entry name" value="HET"/>
</dbReference>
<proteinExistence type="predicted"/>
<dbReference type="OrthoDB" id="5303367at2759"/>